<accession>A0ACB9LUY4</accession>
<protein>
    <submittedName>
        <fullName evidence="1">Uncharacterized protein</fullName>
    </submittedName>
</protein>
<proteinExistence type="predicted"/>
<dbReference type="Proteomes" id="UP000828941">
    <property type="component" value="Chromosome 11"/>
</dbReference>
<evidence type="ECO:0000313" key="1">
    <source>
        <dbReference type="EMBL" id="KAI4315280.1"/>
    </source>
</evidence>
<dbReference type="EMBL" id="CM039436">
    <property type="protein sequence ID" value="KAI4315280.1"/>
    <property type="molecule type" value="Genomic_DNA"/>
</dbReference>
<evidence type="ECO:0000313" key="2">
    <source>
        <dbReference type="Proteomes" id="UP000828941"/>
    </source>
</evidence>
<comment type="caution">
    <text evidence="1">The sequence shown here is derived from an EMBL/GenBank/DDBJ whole genome shotgun (WGS) entry which is preliminary data.</text>
</comment>
<gene>
    <name evidence="1" type="ORF">L6164_028109</name>
</gene>
<organism evidence="1 2">
    <name type="scientific">Bauhinia variegata</name>
    <name type="common">Purple orchid tree</name>
    <name type="synonym">Phanera variegata</name>
    <dbReference type="NCBI Taxonomy" id="167791"/>
    <lineage>
        <taxon>Eukaryota</taxon>
        <taxon>Viridiplantae</taxon>
        <taxon>Streptophyta</taxon>
        <taxon>Embryophyta</taxon>
        <taxon>Tracheophyta</taxon>
        <taxon>Spermatophyta</taxon>
        <taxon>Magnoliopsida</taxon>
        <taxon>eudicotyledons</taxon>
        <taxon>Gunneridae</taxon>
        <taxon>Pentapetalae</taxon>
        <taxon>rosids</taxon>
        <taxon>fabids</taxon>
        <taxon>Fabales</taxon>
        <taxon>Fabaceae</taxon>
        <taxon>Cercidoideae</taxon>
        <taxon>Cercideae</taxon>
        <taxon>Bauhiniinae</taxon>
        <taxon>Bauhinia</taxon>
    </lineage>
</organism>
<name>A0ACB9LUY4_BAUVA</name>
<keyword evidence="2" id="KW-1185">Reference proteome</keyword>
<reference evidence="1 2" key="1">
    <citation type="journal article" date="2022" name="DNA Res.">
        <title>Chromosomal-level genome assembly of the orchid tree Bauhinia variegata (Leguminosae; Cercidoideae) supports the allotetraploid origin hypothesis of Bauhinia.</title>
        <authorList>
            <person name="Zhong Y."/>
            <person name="Chen Y."/>
            <person name="Zheng D."/>
            <person name="Pang J."/>
            <person name="Liu Y."/>
            <person name="Luo S."/>
            <person name="Meng S."/>
            <person name="Qian L."/>
            <person name="Wei D."/>
            <person name="Dai S."/>
            <person name="Zhou R."/>
        </authorList>
    </citation>
    <scope>NUCLEOTIDE SEQUENCE [LARGE SCALE GENOMIC DNA]</scope>
    <source>
        <strain evidence="1">BV-YZ2020</strain>
    </source>
</reference>
<sequence>MGHLRPPNSTATATATVAAPPFLGHLISVDATISHYLHTITKPITPRFLLRFLELLADFRFFFPVVLSLFVATPSSSPLRTQLLLPLILCSFLDLLFIGFVKYLVRRSRPLYGNHDDYNAVVSVDNFSFPSGHSSRVSFIATIFYLSQTAIVDAVVHLKAHGDPNVGLIIDRWIGGNETVAANVLIFVVWVWALATAFSRVILGRHFVLDVFVGASCGVLEALFAFHFLKFQF</sequence>